<proteinExistence type="predicted"/>
<dbReference type="EMBL" id="UGTJ01000001">
    <property type="protein sequence ID" value="SUB80780.1"/>
    <property type="molecule type" value="Genomic_DNA"/>
</dbReference>
<name>A0AAQ1UJY0_9BACT</name>
<evidence type="ECO:0000313" key="1">
    <source>
        <dbReference type="EMBL" id="SUB80780.1"/>
    </source>
</evidence>
<protein>
    <submittedName>
        <fullName evidence="1">Uncharacterized protein</fullName>
    </submittedName>
</protein>
<reference evidence="1 2" key="1">
    <citation type="submission" date="2018-06" db="EMBL/GenBank/DDBJ databases">
        <authorList>
            <consortium name="Pathogen Informatics"/>
            <person name="Doyle S."/>
        </authorList>
    </citation>
    <scope>NUCLEOTIDE SEQUENCE [LARGE SCALE GENOMIC DNA]</scope>
    <source>
        <strain evidence="1 2">NCTC13063</strain>
    </source>
</reference>
<dbReference type="Proteomes" id="UP000255283">
    <property type="component" value="Unassembled WGS sequence"/>
</dbReference>
<comment type="caution">
    <text evidence="1">The sequence shown here is derived from an EMBL/GenBank/DDBJ whole genome shotgun (WGS) entry which is preliminary data.</text>
</comment>
<accession>A0AAQ1UJY0</accession>
<evidence type="ECO:0000313" key="2">
    <source>
        <dbReference type="Proteomes" id="UP000255283"/>
    </source>
</evidence>
<organism evidence="1 2">
    <name type="scientific">Segatella buccae</name>
    <dbReference type="NCBI Taxonomy" id="28126"/>
    <lineage>
        <taxon>Bacteria</taxon>
        <taxon>Pseudomonadati</taxon>
        <taxon>Bacteroidota</taxon>
        <taxon>Bacteroidia</taxon>
        <taxon>Bacteroidales</taxon>
        <taxon>Prevotellaceae</taxon>
        <taxon>Segatella</taxon>
    </lineage>
</organism>
<gene>
    <name evidence="1" type="ORF">NCTC13063_02077</name>
</gene>
<dbReference type="RefSeq" id="WP_115154048.1">
    <property type="nucleotide sequence ID" value="NZ_DBFWLE010000027.1"/>
</dbReference>
<sequence>MRIIRNHLLPPKNYDAINILGLLFCRKGTTLTAALLRHERIHTAQMLEMGIVGFYLWYVAEWLVRLPMKGRAYTNISLEREAYAHMGDENYLCHRPRYGWWKYLRAQD</sequence>
<dbReference type="AlphaFoldDB" id="A0AAQ1UJY0"/>